<dbReference type="NCBIfam" id="TIGR01764">
    <property type="entry name" value="excise"/>
    <property type="match status" value="1"/>
</dbReference>
<dbReference type="InterPro" id="IPR036388">
    <property type="entry name" value="WH-like_DNA-bd_sf"/>
</dbReference>
<dbReference type="InterPro" id="IPR010093">
    <property type="entry name" value="SinI_DNA-bd"/>
</dbReference>
<keyword evidence="3" id="KW-1185">Reference proteome</keyword>
<reference evidence="3" key="1">
    <citation type="journal article" date="2019" name="Int. J. Syst. Evol. Microbiol.">
        <title>The Global Catalogue of Microorganisms (GCM) 10K type strain sequencing project: providing services to taxonomists for standard genome sequencing and annotation.</title>
        <authorList>
            <consortium name="The Broad Institute Genomics Platform"/>
            <consortium name="The Broad Institute Genome Sequencing Center for Infectious Disease"/>
            <person name="Wu L."/>
            <person name="Ma J."/>
        </authorList>
    </citation>
    <scope>NUCLEOTIDE SEQUENCE [LARGE SCALE GENOMIC DNA]</scope>
    <source>
        <strain evidence="3">JCM 16961</strain>
    </source>
</reference>
<dbReference type="Proteomes" id="UP001501536">
    <property type="component" value="Unassembled WGS sequence"/>
</dbReference>
<dbReference type="EMBL" id="BAABCJ010000005">
    <property type="protein sequence ID" value="GAA3708182.1"/>
    <property type="molecule type" value="Genomic_DNA"/>
</dbReference>
<dbReference type="RefSeq" id="WP_309081625.1">
    <property type="nucleotide sequence ID" value="NZ_BAABCJ010000005.1"/>
</dbReference>
<evidence type="ECO:0000259" key="1">
    <source>
        <dbReference type="Pfam" id="PF12728"/>
    </source>
</evidence>
<comment type="caution">
    <text evidence="2">The sequence shown here is derived from an EMBL/GenBank/DDBJ whole genome shotgun (WGS) entry which is preliminary data.</text>
</comment>
<accession>A0ABP7DRQ7</accession>
<dbReference type="SUPFAM" id="SSF46955">
    <property type="entry name" value="Putative DNA-binding domain"/>
    <property type="match status" value="1"/>
</dbReference>
<sequence length="136" mass="14234">MAEPTTALIKATSHSALDPAEAGRLADALAESADVTVFVDGTAVRLPPVAADAVVDVLQRLAAGESVTVSTTEEWLNTGQAAQLAGVSNTYMRKLTDSGAIPVHYRGSHRRIRPADVQAWLDQRAAVTADARQADG</sequence>
<name>A0ABP7DRQ7_9MICC</name>
<protein>
    <recommendedName>
        <fullName evidence="1">Helix-turn-helix domain-containing protein</fullName>
    </recommendedName>
</protein>
<evidence type="ECO:0000313" key="3">
    <source>
        <dbReference type="Proteomes" id="UP001501536"/>
    </source>
</evidence>
<evidence type="ECO:0000313" key="2">
    <source>
        <dbReference type="EMBL" id="GAA3708182.1"/>
    </source>
</evidence>
<dbReference type="InterPro" id="IPR041657">
    <property type="entry name" value="HTH_17"/>
</dbReference>
<dbReference type="InterPro" id="IPR009061">
    <property type="entry name" value="DNA-bd_dom_put_sf"/>
</dbReference>
<dbReference type="Pfam" id="PF12728">
    <property type="entry name" value="HTH_17"/>
    <property type="match status" value="1"/>
</dbReference>
<organism evidence="2 3">
    <name type="scientific">Zhihengliuella alba</name>
    <dbReference type="NCBI Taxonomy" id="547018"/>
    <lineage>
        <taxon>Bacteria</taxon>
        <taxon>Bacillati</taxon>
        <taxon>Actinomycetota</taxon>
        <taxon>Actinomycetes</taxon>
        <taxon>Micrococcales</taxon>
        <taxon>Micrococcaceae</taxon>
        <taxon>Zhihengliuella</taxon>
    </lineage>
</organism>
<dbReference type="Gene3D" id="1.10.10.10">
    <property type="entry name" value="Winged helix-like DNA-binding domain superfamily/Winged helix DNA-binding domain"/>
    <property type="match status" value="1"/>
</dbReference>
<gene>
    <name evidence="2" type="ORF">GCM10022377_22530</name>
</gene>
<proteinExistence type="predicted"/>
<feature type="domain" description="Helix-turn-helix" evidence="1">
    <location>
        <begin position="75"/>
        <end position="124"/>
    </location>
</feature>